<keyword evidence="2" id="KW-1185">Reference proteome</keyword>
<protein>
    <submittedName>
        <fullName evidence="1">Uncharacterized protein</fullName>
    </submittedName>
</protein>
<organism evidence="1 2">
    <name type="scientific">Melipona quadrifasciata</name>
    <dbReference type="NCBI Taxonomy" id="166423"/>
    <lineage>
        <taxon>Eukaryota</taxon>
        <taxon>Metazoa</taxon>
        <taxon>Ecdysozoa</taxon>
        <taxon>Arthropoda</taxon>
        <taxon>Hexapoda</taxon>
        <taxon>Insecta</taxon>
        <taxon>Pterygota</taxon>
        <taxon>Neoptera</taxon>
        <taxon>Endopterygota</taxon>
        <taxon>Hymenoptera</taxon>
        <taxon>Apocrita</taxon>
        <taxon>Aculeata</taxon>
        <taxon>Apoidea</taxon>
        <taxon>Anthophila</taxon>
        <taxon>Apidae</taxon>
        <taxon>Melipona</taxon>
    </lineage>
</organism>
<accession>A0A0M8ZSH9</accession>
<dbReference type="AlphaFoldDB" id="A0A0M8ZSH9"/>
<proteinExistence type="predicted"/>
<dbReference type="EMBL" id="KQ435919">
    <property type="protein sequence ID" value="KOX68713.1"/>
    <property type="molecule type" value="Genomic_DNA"/>
</dbReference>
<reference evidence="1 2" key="1">
    <citation type="submission" date="2015-07" db="EMBL/GenBank/DDBJ databases">
        <title>The genome of Melipona quadrifasciata.</title>
        <authorList>
            <person name="Pan H."/>
            <person name="Kapheim K."/>
        </authorList>
    </citation>
    <scope>NUCLEOTIDE SEQUENCE [LARGE SCALE GENOMIC DNA]</scope>
    <source>
        <strain evidence="1">0111107301</strain>
        <tissue evidence="1">Whole body</tissue>
    </source>
</reference>
<dbReference type="Proteomes" id="UP000053105">
    <property type="component" value="Unassembled WGS sequence"/>
</dbReference>
<gene>
    <name evidence="1" type="ORF">WN51_07401</name>
</gene>
<sequence length="60" mass="7085">MGSLLGVKSIKYLSIRVSEKMYFKVHFERMRVKMTNVVEQMRRVLKCEWGMNDAKCANDV</sequence>
<name>A0A0M8ZSH9_9HYME</name>
<dbReference type="OrthoDB" id="7591553at2759"/>
<evidence type="ECO:0000313" key="2">
    <source>
        <dbReference type="Proteomes" id="UP000053105"/>
    </source>
</evidence>
<evidence type="ECO:0000313" key="1">
    <source>
        <dbReference type="EMBL" id="KOX68713.1"/>
    </source>
</evidence>